<dbReference type="PANTHER" id="PTHR45649:SF2">
    <property type="entry name" value="ACID PERMEASE, PUTATIVE-RELATED"/>
    <property type="match status" value="1"/>
</dbReference>
<comment type="subcellular location">
    <subcellularLocation>
        <location evidence="1">Membrane</location>
        <topology evidence="1">Multi-pass membrane protein</topology>
    </subcellularLocation>
</comment>
<evidence type="ECO:0000256" key="6">
    <source>
        <dbReference type="SAM" id="Phobius"/>
    </source>
</evidence>
<feature type="transmembrane region" description="Helical" evidence="6">
    <location>
        <begin position="346"/>
        <end position="364"/>
    </location>
</feature>
<dbReference type="InterPro" id="IPR002293">
    <property type="entry name" value="AA/rel_permease1"/>
</dbReference>
<keyword evidence="5 6" id="KW-0472">Membrane</keyword>
<dbReference type="PIRSF" id="PIRSF006060">
    <property type="entry name" value="AA_transporter"/>
    <property type="match status" value="1"/>
</dbReference>
<keyword evidence="8" id="KW-1185">Reference proteome</keyword>
<evidence type="ECO:0008006" key="9">
    <source>
        <dbReference type="Google" id="ProtNLM"/>
    </source>
</evidence>
<feature type="transmembrane region" description="Helical" evidence="6">
    <location>
        <begin position="498"/>
        <end position="518"/>
    </location>
</feature>
<feature type="transmembrane region" description="Helical" evidence="6">
    <location>
        <begin position="468"/>
        <end position="486"/>
    </location>
</feature>
<dbReference type="Gene3D" id="1.20.1740.10">
    <property type="entry name" value="Amino acid/polyamine transporter I"/>
    <property type="match status" value="1"/>
</dbReference>
<dbReference type="GO" id="GO:0016020">
    <property type="term" value="C:membrane"/>
    <property type="evidence" value="ECO:0007669"/>
    <property type="project" value="UniProtKB-SubCell"/>
</dbReference>
<evidence type="ECO:0000256" key="3">
    <source>
        <dbReference type="ARBA" id="ARBA00022692"/>
    </source>
</evidence>
<feature type="transmembrane region" description="Helical" evidence="6">
    <location>
        <begin position="97"/>
        <end position="121"/>
    </location>
</feature>
<protein>
    <recommendedName>
        <fullName evidence="9">Amino acid transporter</fullName>
    </recommendedName>
</protein>
<feature type="transmembrane region" description="Helical" evidence="6">
    <location>
        <begin position="185"/>
        <end position="205"/>
    </location>
</feature>
<name>A0AAE1C597_9PEZI</name>
<evidence type="ECO:0000256" key="4">
    <source>
        <dbReference type="ARBA" id="ARBA00022989"/>
    </source>
</evidence>
<feature type="transmembrane region" description="Helical" evidence="6">
    <location>
        <begin position="61"/>
        <end position="85"/>
    </location>
</feature>
<keyword evidence="2" id="KW-0813">Transport</keyword>
<evidence type="ECO:0000256" key="1">
    <source>
        <dbReference type="ARBA" id="ARBA00004141"/>
    </source>
</evidence>
<keyword evidence="3 6" id="KW-0812">Transmembrane</keyword>
<dbReference type="EMBL" id="JAUTXT010000004">
    <property type="protein sequence ID" value="KAK3678514.1"/>
    <property type="molecule type" value="Genomic_DNA"/>
</dbReference>
<proteinExistence type="predicted"/>
<accession>A0AAE1C597</accession>
<evidence type="ECO:0000313" key="8">
    <source>
        <dbReference type="Proteomes" id="UP001274830"/>
    </source>
</evidence>
<comment type="caution">
    <text evidence="7">The sequence shown here is derived from an EMBL/GenBank/DDBJ whole genome shotgun (WGS) entry which is preliminary data.</text>
</comment>
<organism evidence="7 8">
    <name type="scientific">Recurvomyces mirabilis</name>
    <dbReference type="NCBI Taxonomy" id="574656"/>
    <lineage>
        <taxon>Eukaryota</taxon>
        <taxon>Fungi</taxon>
        <taxon>Dikarya</taxon>
        <taxon>Ascomycota</taxon>
        <taxon>Pezizomycotina</taxon>
        <taxon>Dothideomycetes</taxon>
        <taxon>Dothideomycetidae</taxon>
        <taxon>Mycosphaerellales</taxon>
        <taxon>Teratosphaeriaceae</taxon>
        <taxon>Recurvomyces</taxon>
    </lineage>
</organism>
<feature type="transmembrane region" description="Helical" evidence="6">
    <location>
        <begin position="398"/>
        <end position="418"/>
    </location>
</feature>
<keyword evidence="4 6" id="KW-1133">Transmembrane helix</keyword>
<feature type="transmembrane region" description="Helical" evidence="6">
    <location>
        <begin position="142"/>
        <end position="165"/>
    </location>
</feature>
<feature type="transmembrane region" description="Helical" evidence="6">
    <location>
        <begin position="212"/>
        <end position="234"/>
    </location>
</feature>
<reference evidence="7" key="1">
    <citation type="submission" date="2023-07" db="EMBL/GenBank/DDBJ databases">
        <title>Black Yeasts Isolated from many extreme environments.</title>
        <authorList>
            <person name="Coleine C."/>
            <person name="Stajich J.E."/>
            <person name="Selbmann L."/>
        </authorList>
    </citation>
    <scope>NUCLEOTIDE SEQUENCE</scope>
    <source>
        <strain evidence="7">CCFEE 5485</strain>
    </source>
</reference>
<feature type="transmembrane region" description="Helical" evidence="6">
    <location>
        <begin position="254"/>
        <end position="274"/>
    </location>
</feature>
<dbReference type="PANTHER" id="PTHR45649">
    <property type="entry name" value="AMINO-ACID PERMEASE BAT1"/>
    <property type="match status" value="1"/>
</dbReference>
<evidence type="ECO:0000313" key="7">
    <source>
        <dbReference type="EMBL" id="KAK3678514.1"/>
    </source>
</evidence>
<sequence length="535" mass="58854">MATSYEMKSTGGHGREQEVDNEVVKNGMIDHEEGQDHYDRAPADREDMHRMNKKQELRRNFRFLSIFGYSLILGNGWVYSLTGAIAPLTNGGTAGGIWMYLIVIIGMCFSTLSMAEMASMAPTAGGQYHWVSEFAPREHQRFLSYLTGWLCVLGWQTGLCATAYGAALALQGMIAINHADYAVPQWQGCVLTIAVVLITIFFNTVFLRRLPLFEGVMLAIHVMGFFAIFIIMWVMGDKSPTKQVWTEFADPSGWGSYGVATLVGSLGASGALLGSDSAAHLAEELKDAAWVPPRSMVATAAVNYSLTFIMVVTFMTVNGGDLDQLLGTSYAQPYVQILYNVTQSKAGGTGLTFIIFILTMFGTVNQVTTASRQLWSFARDRGLPFSSYLSHVRPGWDVPLNAITLTLVFALIISFIILGSPVAVFTLSSISVSGLYSSYIICVGCVAWRRIKGQPLLPSRFSLGKAGLAINLIALAFLSVQWIFLFFPTAPHPTAPNFNWTCLIFGVAVVWSLAYYYLWGKKEYQGPVEYVRKGE</sequence>
<evidence type="ECO:0000256" key="2">
    <source>
        <dbReference type="ARBA" id="ARBA00022448"/>
    </source>
</evidence>
<dbReference type="Pfam" id="PF13520">
    <property type="entry name" value="AA_permease_2"/>
    <property type="match status" value="1"/>
</dbReference>
<dbReference type="GO" id="GO:0022857">
    <property type="term" value="F:transmembrane transporter activity"/>
    <property type="evidence" value="ECO:0007669"/>
    <property type="project" value="InterPro"/>
</dbReference>
<evidence type="ECO:0000256" key="5">
    <source>
        <dbReference type="ARBA" id="ARBA00023136"/>
    </source>
</evidence>
<feature type="transmembrane region" description="Helical" evidence="6">
    <location>
        <begin position="424"/>
        <end position="448"/>
    </location>
</feature>
<dbReference type="Proteomes" id="UP001274830">
    <property type="component" value="Unassembled WGS sequence"/>
</dbReference>
<gene>
    <name evidence="7" type="ORF">LTR78_001811</name>
</gene>
<feature type="transmembrane region" description="Helical" evidence="6">
    <location>
        <begin position="295"/>
        <end position="317"/>
    </location>
</feature>
<dbReference type="AlphaFoldDB" id="A0AAE1C597"/>